<comment type="caution">
    <text evidence="1">The sequence shown here is derived from an EMBL/GenBank/DDBJ whole genome shotgun (WGS) entry which is preliminary data.</text>
</comment>
<dbReference type="EMBL" id="JBICBT010001182">
    <property type="protein sequence ID" value="KAL3079517.1"/>
    <property type="molecule type" value="Genomic_DNA"/>
</dbReference>
<organism evidence="1 2">
    <name type="scientific">Heterodera trifolii</name>
    <dbReference type="NCBI Taxonomy" id="157864"/>
    <lineage>
        <taxon>Eukaryota</taxon>
        <taxon>Metazoa</taxon>
        <taxon>Ecdysozoa</taxon>
        <taxon>Nematoda</taxon>
        <taxon>Chromadorea</taxon>
        <taxon>Rhabditida</taxon>
        <taxon>Tylenchina</taxon>
        <taxon>Tylenchomorpha</taxon>
        <taxon>Tylenchoidea</taxon>
        <taxon>Heteroderidae</taxon>
        <taxon>Heteroderinae</taxon>
        <taxon>Heterodera</taxon>
    </lineage>
</organism>
<protein>
    <submittedName>
        <fullName evidence="1">Uncharacterized protein</fullName>
    </submittedName>
</protein>
<dbReference type="Proteomes" id="UP001620626">
    <property type="component" value="Unassembled WGS sequence"/>
</dbReference>
<reference evidence="1 2" key="1">
    <citation type="submission" date="2024-10" db="EMBL/GenBank/DDBJ databases">
        <authorList>
            <person name="Kim D."/>
        </authorList>
    </citation>
    <scope>NUCLEOTIDE SEQUENCE [LARGE SCALE GENOMIC DNA]</scope>
    <source>
        <strain evidence="1">BH-2024</strain>
    </source>
</reference>
<evidence type="ECO:0000313" key="2">
    <source>
        <dbReference type="Proteomes" id="UP001620626"/>
    </source>
</evidence>
<gene>
    <name evidence="1" type="ORF">niasHT_037887</name>
</gene>
<accession>A0ABD2IN77</accession>
<sequence length="280" mass="32241">MNEYLNKLSRDNAVRKETELSDFLRDCKVEELEADALGTIEVLQVLIESLENRLDIVPGSEDGNTVISSVPRFTSVRKNLPRTELKCFGGDPPAWIPFWDQFRTLVHEDDTIPRVEKFSHLEGCLEGRASAIISGIPMSEQGYDDAIDLLLKNFGDSKRLIRNLNNELLRLPISRSFDEDEQLYLKCEKIFRQLLGLRRNVEDSMYFANIEGKMSAETLDKYCAIKDAEDADDWNTTKFRDAFSRALDQIRHRQELKKSVTDKQCSESVRSNDEFCSPFQ</sequence>
<dbReference type="AlphaFoldDB" id="A0ABD2IN77"/>
<name>A0ABD2IN77_9BILA</name>
<evidence type="ECO:0000313" key="1">
    <source>
        <dbReference type="EMBL" id="KAL3079517.1"/>
    </source>
</evidence>
<dbReference type="PANTHER" id="PTHR22954">
    <property type="entry name" value="RETROVIRAL PROTEASE-RELATED"/>
    <property type="match status" value="1"/>
</dbReference>
<dbReference type="PANTHER" id="PTHR22954:SF3">
    <property type="entry name" value="PROTEIN CBG08539"/>
    <property type="match status" value="1"/>
</dbReference>
<keyword evidence="2" id="KW-1185">Reference proteome</keyword>
<dbReference type="Pfam" id="PF03564">
    <property type="entry name" value="DUF1759"/>
    <property type="match status" value="1"/>
</dbReference>
<proteinExistence type="predicted"/>
<dbReference type="InterPro" id="IPR005312">
    <property type="entry name" value="DUF1759"/>
</dbReference>